<proteinExistence type="predicted"/>
<dbReference type="Pfam" id="PF08308">
    <property type="entry name" value="PEGA"/>
    <property type="match status" value="2"/>
</dbReference>
<evidence type="ECO:0000313" key="3">
    <source>
        <dbReference type="Proteomes" id="UP000178162"/>
    </source>
</evidence>
<dbReference type="Proteomes" id="UP000178162">
    <property type="component" value="Unassembled WGS sequence"/>
</dbReference>
<sequence>MFKNLILALLIAILGLIFYTAIGLFDNFTKTKSSFLSINTGDIQATTLLDNKDVGKTPLQLENLAEGTYELILTIPEESTRSAFFKDPVWKVTLSLAPSALTSVTREFGPSSVYSAGEILSFANGEGISIVSEPKSATVALDGRGIGDTPISISTEPGVHKLLLSMEGYFSREIVVNVEGKKLLIVEAKLAINPLINPILLEKGNVYLYQLNSLNPKVIGDSEAWASAIWFFQNKLEGAPKFDLLVDSLGNEFLFDQNIINTKVKKGTPITLGYLSPNEGKEETSEAKAKINSIKNRYEKALPKIQILSTSVGFLNVRTGPGTTFTKIDQVSPGQKFPLLQEKPGWYKIKLPSKEGWINSQFAKKL</sequence>
<feature type="domain" description="SH3b" evidence="1">
    <location>
        <begin position="303"/>
        <end position="366"/>
    </location>
</feature>
<dbReference type="EMBL" id="MHCR01000017">
    <property type="protein sequence ID" value="OGY25381.1"/>
    <property type="molecule type" value="Genomic_DNA"/>
</dbReference>
<evidence type="ECO:0000259" key="1">
    <source>
        <dbReference type="PROSITE" id="PS51781"/>
    </source>
</evidence>
<dbReference type="PANTHER" id="PTHR36194:SF1">
    <property type="entry name" value="S-LAYER-LIKE PROTEIN"/>
    <property type="match status" value="1"/>
</dbReference>
<gene>
    <name evidence="2" type="ORF">A2134_00745</name>
</gene>
<organism evidence="2 3">
    <name type="scientific">Candidatus Woykebacteria bacterium RBG_16_39_9b</name>
    <dbReference type="NCBI Taxonomy" id="1802595"/>
    <lineage>
        <taxon>Bacteria</taxon>
        <taxon>Candidatus Woykeibacteriota</taxon>
    </lineage>
</organism>
<dbReference type="Gene3D" id="2.30.30.40">
    <property type="entry name" value="SH3 Domains"/>
    <property type="match status" value="1"/>
</dbReference>
<evidence type="ECO:0000313" key="2">
    <source>
        <dbReference type="EMBL" id="OGY25381.1"/>
    </source>
</evidence>
<dbReference type="PROSITE" id="PS51781">
    <property type="entry name" value="SH3B"/>
    <property type="match status" value="1"/>
</dbReference>
<dbReference type="SMART" id="SM00287">
    <property type="entry name" value="SH3b"/>
    <property type="match status" value="1"/>
</dbReference>
<dbReference type="InterPro" id="IPR013229">
    <property type="entry name" value="PEGA"/>
</dbReference>
<dbReference type="Pfam" id="PF08239">
    <property type="entry name" value="SH3_3"/>
    <property type="match status" value="1"/>
</dbReference>
<dbReference type="InterPro" id="IPR003646">
    <property type="entry name" value="SH3-like_bac-type"/>
</dbReference>
<comment type="caution">
    <text evidence="2">The sequence shown here is derived from an EMBL/GenBank/DDBJ whole genome shotgun (WGS) entry which is preliminary data.</text>
</comment>
<name>A0A1G1WCM4_9BACT</name>
<dbReference type="PANTHER" id="PTHR36194">
    <property type="entry name" value="S-LAYER-LIKE PROTEIN"/>
    <property type="match status" value="1"/>
</dbReference>
<dbReference type="AlphaFoldDB" id="A0A1G1WCM4"/>
<reference evidence="2 3" key="1">
    <citation type="journal article" date="2016" name="Nat. Commun.">
        <title>Thousands of microbial genomes shed light on interconnected biogeochemical processes in an aquifer system.</title>
        <authorList>
            <person name="Anantharaman K."/>
            <person name="Brown C.T."/>
            <person name="Hug L.A."/>
            <person name="Sharon I."/>
            <person name="Castelle C.J."/>
            <person name="Probst A.J."/>
            <person name="Thomas B.C."/>
            <person name="Singh A."/>
            <person name="Wilkins M.J."/>
            <person name="Karaoz U."/>
            <person name="Brodie E.L."/>
            <person name="Williams K.H."/>
            <person name="Hubbard S.S."/>
            <person name="Banfield J.F."/>
        </authorList>
    </citation>
    <scope>NUCLEOTIDE SEQUENCE [LARGE SCALE GENOMIC DNA]</scope>
</reference>
<accession>A0A1G1WCM4</accession>
<protein>
    <recommendedName>
        <fullName evidence="1">SH3b domain-containing protein</fullName>
    </recommendedName>
</protein>
<dbReference type="STRING" id="1802595.A2134_00745"/>